<evidence type="ECO:0000313" key="4">
    <source>
        <dbReference type="Proteomes" id="UP000826271"/>
    </source>
</evidence>
<dbReference type="PANTHER" id="PTHR23082">
    <property type="entry name" value="TRANSCRIPTION INITIATION FACTOR IIIC TFIIIC , POLYPEPTIDE 3-RELATED"/>
    <property type="match status" value="1"/>
</dbReference>
<sequence length="949" mass="107761">MVEHGSSIPVTNTRSSTSDDSLLPGATTIVFDAVEHPLELEQNNNLGEEDDEEDDNNSDVSGEEGEEAEYEFQFQKEMDPLSFAEEEDAYGLQPYERFEWIQHHYEVVLAANNRPALQHCTSEIPPPAKRLRQEENLGASFEEIMETMTYGMRRKSRKAKQKGRRKGSKNKANPEVTRKLGDATLHYAHGRFEEAISVLKEVVRLAPNLSDPYHTLGLIYTAMNDHKKALNFYMIAAHLTPKDASLWKLLVTRSIEQGDKRQANYCLNKAITAEPEDISLRFHRASLYVELGEHQKAAESYEQISRLCPDNIEVLIKATQLYQKCGQRERVVCILEDHLKNHANDANLSVVDLLASVLMESNAYARALELIEHAEHVYCTGKEIPLYLIVKAGICHVHLGHLEKAEAYFIFLQPENASAHPDLIIDVADSFTTVGQYEPALKYYMMLEEDADKYNGYLHLKIARCYLSLKKRVQAIEYYFTAIQRLDKSADARLTLSSLLLEEDRDDEAISVLSPPVESESVLDTKSGTSKLWWRGGKIKLKLAEIHKAKGSFEAFADVLFPVIHETLFLETVQQKVKARKRLSRSVLSERVKVLDDHQTGNVFHGFRPVASSADLSKASRAKRLLQKKNAVKEAKRAAALAAGIDWKSDDSDNESLQVFREPPLPDLLKDEGNHHLIVDLCKSLSSLQRYWDALKIINLSLKLAGNTLSDQMKEELRTLGAQIEYNIDGPAQRRGCGRYIVSRHPYSFSAWNCYYRGILRNNRMSKHNKFLHSMRVKHTDSVPPIVISAHQFTMISQHQAAAREYLEAHKLMPVNPLINLCVGTSLINLAFGHRLQNKHQSILQGLAFLYNNSRLCEDSQEALYNIARAYHHVGLVSLATKYYEKVLAISEKDYPIPVLPHENPDLMDSKRPGYCDLRREAAYNLHLIYKKSGALDLARQVLKDHVVL</sequence>
<dbReference type="GO" id="GO:0000127">
    <property type="term" value="C:transcription factor TFIIIC complex"/>
    <property type="evidence" value="ECO:0007669"/>
    <property type="project" value="TreeGrafter"/>
</dbReference>
<organism evidence="3 4">
    <name type="scientific">Buddleja alternifolia</name>
    <dbReference type="NCBI Taxonomy" id="168488"/>
    <lineage>
        <taxon>Eukaryota</taxon>
        <taxon>Viridiplantae</taxon>
        <taxon>Streptophyta</taxon>
        <taxon>Embryophyta</taxon>
        <taxon>Tracheophyta</taxon>
        <taxon>Spermatophyta</taxon>
        <taxon>Magnoliopsida</taxon>
        <taxon>eudicotyledons</taxon>
        <taxon>Gunneridae</taxon>
        <taxon>Pentapetalae</taxon>
        <taxon>asterids</taxon>
        <taxon>lamiids</taxon>
        <taxon>Lamiales</taxon>
        <taxon>Scrophulariaceae</taxon>
        <taxon>Buddlejeae</taxon>
        <taxon>Buddleja</taxon>
    </lineage>
</organism>
<accession>A0AAV6X6S6</accession>
<feature type="compositionally biased region" description="Basic residues" evidence="2">
    <location>
        <begin position="152"/>
        <end position="169"/>
    </location>
</feature>
<evidence type="ECO:0000256" key="2">
    <source>
        <dbReference type="SAM" id="MobiDB-lite"/>
    </source>
</evidence>
<dbReference type="Pfam" id="PF13181">
    <property type="entry name" value="TPR_8"/>
    <property type="match status" value="2"/>
</dbReference>
<feature type="compositionally biased region" description="Polar residues" evidence="2">
    <location>
        <begin position="8"/>
        <end position="20"/>
    </location>
</feature>
<feature type="region of interest" description="Disordered" evidence="2">
    <location>
        <begin position="152"/>
        <end position="176"/>
    </location>
</feature>
<evidence type="ECO:0000256" key="1">
    <source>
        <dbReference type="PROSITE-ProRule" id="PRU00339"/>
    </source>
</evidence>
<feature type="region of interest" description="Disordered" evidence="2">
    <location>
        <begin position="1"/>
        <end position="68"/>
    </location>
</feature>
<dbReference type="PROSITE" id="PS50005">
    <property type="entry name" value="TPR"/>
    <property type="match status" value="3"/>
</dbReference>
<evidence type="ECO:0000313" key="3">
    <source>
        <dbReference type="EMBL" id="KAG8377210.1"/>
    </source>
</evidence>
<name>A0AAV6X6S6_9LAMI</name>
<keyword evidence="4" id="KW-1185">Reference proteome</keyword>
<feature type="repeat" description="TPR" evidence="1">
    <location>
        <begin position="861"/>
        <end position="894"/>
    </location>
</feature>
<dbReference type="SMART" id="SM00028">
    <property type="entry name" value="TPR"/>
    <property type="match status" value="5"/>
</dbReference>
<dbReference type="InterPro" id="IPR019734">
    <property type="entry name" value="TPR_rpt"/>
</dbReference>
<dbReference type="InterPro" id="IPR039340">
    <property type="entry name" value="Tfc4/TFIIIC-102/Sfc4"/>
</dbReference>
<dbReference type="Gene3D" id="1.25.40.10">
    <property type="entry name" value="Tetratricopeptide repeat domain"/>
    <property type="match status" value="3"/>
</dbReference>
<protein>
    <recommendedName>
        <fullName evidence="5">General transcription factor 3C polypeptide 3</fullName>
    </recommendedName>
</protein>
<keyword evidence="1" id="KW-0802">TPR repeat</keyword>
<dbReference type="InterPro" id="IPR011990">
    <property type="entry name" value="TPR-like_helical_dom_sf"/>
</dbReference>
<feature type="repeat" description="TPR" evidence="1">
    <location>
        <begin position="210"/>
        <end position="243"/>
    </location>
</feature>
<dbReference type="PANTHER" id="PTHR23082:SF0">
    <property type="entry name" value="GENERAL TRANSCRIPTION FACTOR 3C POLYPEPTIDE 3"/>
    <property type="match status" value="1"/>
</dbReference>
<dbReference type="SUPFAM" id="SSF48452">
    <property type="entry name" value="TPR-like"/>
    <property type="match status" value="3"/>
</dbReference>
<proteinExistence type="predicted"/>
<gene>
    <name evidence="3" type="ORF">BUALT_Bualt08G0004500</name>
</gene>
<dbReference type="GO" id="GO:0006383">
    <property type="term" value="P:transcription by RNA polymerase III"/>
    <property type="evidence" value="ECO:0007669"/>
    <property type="project" value="InterPro"/>
</dbReference>
<dbReference type="AlphaFoldDB" id="A0AAV6X6S6"/>
<feature type="repeat" description="TPR" evidence="1">
    <location>
        <begin position="278"/>
        <end position="311"/>
    </location>
</feature>
<evidence type="ECO:0008006" key="5">
    <source>
        <dbReference type="Google" id="ProtNLM"/>
    </source>
</evidence>
<dbReference type="Proteomes" id="UP000826271">
    <property type="component" value="Unassembled WGS sequence"/>
</dbReference>
<comment type="caution">
    <text evidence="3">The sequence shown here is derived from an EMBL/GenBank/DDBJ whole genome shotgun (WGS) entry which is preliminary data.</text>
</comment>
<dbReference type="Pfam" id="PF13432">
    <property type="entry name" value="TPR_16"/>
    <property type="match status" value="1"/>
</dbReference>
<reference evidence="3" key="1">
    <citation type="submission" date="2019-10" db="EMBL/GenBank/DDBJ databases">
        <authorList>
            <person name="Zhang R."/>
            <person name="Pan Y."/>
            <person name="Wang J."/>
            <person name="Ma R."/>
            <person name="Yu S."/>
        </authorList>
    </citation>
    <scope>NUCLEOTIDE SEQUENCE</scope>
    <source>
        <strain evidence="3">LA-IB0</strain>
        <tissue evidence="3">Leaf</tissue>
    </source>
</reference>
<dbReference type="FunFam" id="1.25.40.10:FF:002638">
    <property type="entry name" value="Im:7136784 protein"/>
    <property type="match status" value="1"/>
</dbReference>
<dbReference type="EMBL" id="WHWC01000008">
    <property type="protein sequence ID" value="KAG8377210.1"/>
    <property type="molecule type" value="Genomic_DNA"/>
</dbReference>
<feature type="compositionally biased region" description="Acidic residues" evidence="2">
    <location>
        <begin position="47"/>
        <end position="68"/>
    </location>
</feature>